<dbReference type="OrthoDB" id="4084239at2759"/>
<organism evidence="2">
    <name type="scientific">Spathaspora passalidarum (strain NRRL Y-27907 / 11-Y1)</name>
    <dbReference type="NCBI Taxonomy" id="619300"/>
    <lineage>
        <taxon>Eukaryota</taxon>
        <taxon>Fungi</taxon>
        <taxon>Dikarya</taxon>
        <taxon>Ascomycota</taxon>
        <taxon>Saccharomycotina</taxon>
        <taxon>Pichiomycetes</taxon>
        <taxon>Debaryomycetaceae</taxon>
        <taxon>Spathaspora</taxon>
    </lineage>
</organism>
<dbReference type="InParanoid" id="G3AHM5"/>
<protein>
    <recommendedName>
        <fullName evidence="3">F-box domain-containing protein</fullName>
    </recommendedName>
</protein>
<reference evidence="1 2" key="1">
    <citation type="journal article" date="2011" name="Proc. Natl. Acad. Sci. U.S.A.">
        <title>Comparative genomics of xylose-fermenting fungi for enhanced biofuel production.</title>
        <authorList>
            <person name="Wohlbach D.J."/>
            <person name="Kuo A."/>
            <person name="Sato T.K."/>
            <person name="Potts K.M."/>
            <person name="Salamov A.A."/>
            <person name="LaButti K.M."/>
            <person name="Sun H."/>
            <person name="Clum A."/>
            <person name="Pangilinan J.L."/>
            <person name="Lindquist E.A."/>
            <person name="Lucas S."/>
            <person name="Lapidus A."/>
            <person name="Jin M."/>
            <person name="Gunawan C."/>
            <person name="Balan V."/>
            <person name="Dale B.E."/>
            <person name="Jeffries T.W."/>
            <person name="Zinkel R."/>
            <person name="Barry K.W."/>
            <person name="Grigoriev I.V."/>
            <person name="Gasch A.P."/>
        </authorList>
    </citation>
    <scope>NUCLEOTIDE SEQUENCE [LARGE SCALE GENOMIC DNA]</scope>
    <source>
        <strain evidence="2">NRRL Y-27907 / 11-Y1</strain>
    </source>
</reference>
<dbReference type="HOGENOM" id="CLU_024390_1_0_1"/>
<accession>G3AHM5</accession>
<dbReference type="OMA" id="KYMDSAL"/>
<evidence type="ECO:0008006" key="3">
    <source>
        <dbReference type="Google" id="ProtNLM"/>
    </source>
</evidence>
<gene>
    <name evidence="1" type="ORF">SPAPADRAFT_148709</name>
</gene>
<evidence type="ECO:0000313" key="1">
    <source>
        <dbReference type="EMBL" id="EGW34189.1"/>
    </source>
</evidence>
<dbReference type="eggNOG" id="ENOG502R6HI">
    <property type="taxonomic scope" value="Eukaryota"/>
</dbReference>
<dbReference type="RefSeq" id="XP_007373773.1">
    <property type="nucleotide sequence ID" value="XM_007373711.1"/>
</dbReference>
<keyword evidence="2" id="KW-1185">Reference proteome</keyword>
<dbReference type="EMBL" id="GL996500">
    <property type="protein sequence ID" value="EGW34189.1"/>
    <property type="molecule type" value="Genomic_DNA"/>
</dbReference>
<evidence type="ECO:0000313" key="2">
    <source>
        <dbReference type="Proteomes" id="UP000000709"/>
    </source>
</evidence>
<dbReference type="AlphaFoldDB" id="G3AHM5"/>
<name>G3AHM5_SPAPN</name>
<dbReference type="CDD" id="cd09917">
    <property type="entry name" value="F-box_SF"/>
    <property type="match status" value="1"/>
</dbReference>
<sequence>MITQQNYVIPDTPASSSNYHCGNVGSSSNSSSAQLIPTSINPSNSTSIVSASTSINSAYSTANKNSYSTTQISSIPSTSSIIAHSRYQPSNALVSKLPVDLIEHEILPYVDQFDLVNLSLTCSALYLPAIKKLYRRVTVVLDAELPLVYDIDHRRYISENGMTYMDSALIFTFGNLLKFIESIQSNVELVQLVKYFVFDKCHQDEQETSLTALQSNILEFFAAKSQHLNFFHISFVEYLSGIKQLTDFLKHENIRQNMFKLVVTSLDELYTPNIPRCLTNLFLMMNELELKEPFDLSEYPYDVFNSLFTLTCSTSRHLGLEVLQNLKLCSPSMKLKLKGLTVFHRHKEITNAVEEEGEDEEISEDLDAKLQEIDKKLSFTAIESKIDLKYLSHLYLKVDCNEHRHNMCNCYESFFNDFAKFSLANDGLPNLINFEAESFPNLDWLRPHQQLENILTPLGGFIKTLGNLSRLTIDFSTPGFKMFDNNLGLSTMLLNKLNEHLMEAFFLCFFTVDNTSNCKSPLLNNLRTLQLPDFFTSFIYYKPDFMESLLHTCKCWGCQLVLEKLKDEFFDEQDENGLDIESTYYMLVGYILGKLQADREVCIPIKEKTFNYSKYPIYKGQPHTLHQGFHSVASPCNCNLEQDPLGVSKMNIDNLVTTYIVHQLAPIIEYLSVLFVRLDNLMIHGIYYERKNGELVPNFDEMDYPEEFIQVKQDEINGGIRPEGPFGNFRGV</sequence>
<dbReference type="Proteomes" id="UP000000709">
    <property type="component" value="Unassembled WGS sequence"/>
</dbReference>
<dbReference type="KEGG" id="spaa:SPAPADRAFT_148709"/>
<dbReference type="GeneID" id="18870797"/>
<proteinExistence type="predicted"/>